<feature type="transmembrane region" description="Helical" evidence="1">
    <location>
        <begin position="233"/>
        <end position="251"/>
    </location>
</feature>
<accession>A0A853B180</accession>
<dbReference type="Proteomes" id="UP000549616">
    <property type="component" value="Unassembled WGS sequence"/>
</dbReference>
<evidence type="ECO:0000256" key="1">
    <source>
        <dbReference type="SAM" id="Phobius"/>
    </source>
</evidence>
<organism evidence="2 3">
    <name type="scientific">Amycolatopsis endophytica</name>
    <dbReference type="NCBI Taxonomy" id="860233"/>
    <lineage>
        <taxon>Bacteria</taxon>
        <taxon>Bacillati</taxon>
        <taxon>Actinomycetota</taxon>
        <taxon>Actinomycetes</taxon>
        <taxon>Pseudonocardiales</taxon>
        <taxon>Pseudonocardiaceae</taxon>
        <taxon>Amycolatopsis</taxon>
    </lineage>
</organism>
<keyword evidence="1" id="KW-1133">Transmembrane helix</keyword>
<sequence length="256" mass="26486">MTLLAVERMKLFTTRSPWWCALVALVTTIGFSALIVGTADDGEFSATVASTQFGYSFGMAVIMVLAALAVTTEYRFGTIRTTFQAVPNRAAALVAKTTVVALAALVIGELSAFGSWGLATLLKPDAPLALDSGADWINVAGVGAVYAFAAVIAVAVGILLRHSAGAIALLLIYALAVEDLIRLIPSVGDDIHQWLPFNVANKFLTGDGASNMGRNVEAGAPVSSAVLGQGWSLAYFAAVAVALLAIAIGTARKRDA</sequence>
<gene>
    <name evidence="2" type="ORF">HNR02_001864</name>
</gene>
<dbReference type="Pfam" id="PF12730">
    <property type="entry name" value="ABC2_membrane_4"/>
    <property type="match status" value="1"/>
</dbReference>
<feature type="transmembrane region" description="Helical" evidence="1">
    <location>
        <begin position="167"/>
        <end position="185"/>
    </location>
</feature>
<dbReference type="RefSeq" id="WP_179772762.1">
    <property type="nucleotide sequence ID" value="NZ_JACCFK010000001.1"/>
</dbReference>
<keyword evidence="1" id="KW-0472">Membrane</keyword>
<dbReference type="AlphaFoldDB" id="A0A853B180"/>
<comment type="caution">
    <text evidence="2">The sequence shown here is derived from an EMBL/GenBank/DDBJ whole genome shotgun (WGS) entry which is preliminary data.</text>
</comment>
<proteinExistence type="predicted"/>
<feature type="transmembrane region" description="Helical" evidence="1">
    <location>
        <begin position="93"/>
        <end position="116"/>
    </location>
</feature>
<evidence type="ECO:0000313" key="3">
    <source>
        <dbReference type="Proteomes" id="UP000549616"/>
    </source>
</evidence>
<dbReference type="EMBL" id="JACCFK010000001">
    <property type="protein sequence ID" value="NYI88541.1"/>
    <property type="molecule type" value="Genomic_DNA"/>
</dbReference>
<protein>
    <submittedName>
        <fullName evidence="2">ABC-2 type transport system permease protein</fullName>
    </submittedName>
</protein>
<name>A0A853B180_9PSEU</name>
<keyword evidence="3" id="KW-1185">Reference proteome</keyword>
<feature type="transmembrane region" description="Helical" evidence="1">
    <location>
        <begin position="18"/>
        <end position="38"/>
    </location>
</feature>
<feature type="transmembrane region" description="Helical" evidence="1">
    <location>
        <begin position="136"/>
        <end position="160"/>
    </location>
</feature>
<reference evidence="2 3" key="1">
    <citation type="submission" date="2020-07" db="EMBL/GenBank/DDBJ databases">
        <title>Sequencing the genomes of 1000 actinobacteria strains.</title>
        <authorList>
            <person name="Klenk H.-P."/>
        </authorList>
    </citation>
    <scope>NUCLEOTIDE SEQUENCE [LARGE SCALE GENOMIC DNA]</scope>
    <source>
        <strain evidence="2 3">DSM 104006</strain>
    </source>
</reference>
<feature type="transmembrane region" description="Helical" evidence="1">
    <location>
        <begin position="53"/>
        <end position="72"/>
    </location>
</feature>
<evidence type="ECO:0000313" key="2">
    <source>
        <dbReference type="EMBL" id="NYI88541.1"/>
    </source>
</evidence>
<keyword evidence="1" id="KW-0812">Transmembrane</keyword>